<proteinExistence type="predicted"/>
<keyword evidence="1" id="KW-0812">Transmembrane</keyword>
<dbReference type="OrthoDB" id="6290501at2"/>
<dbReference type="Gene3D" id="2.60.40.680">
    <property type="match status" value="1"/>
</dbReference>
<evidence type="ECO:0000313" key="5">
    <source>
        <dbReference type="Proteomes" id="UP000031327"/>
    </source>
</evidence>
<organism evidence="4 5">
    <name type="scientific">Pseudoalteromonas luteoviolacea</name>
    <dbReference type="NCBI Taxonomy" id="43657"/>
    <lineage>
        <taxon>Bacteria</taxon>
        <taxon>Pseudomonadati</taxon>
        <taxon>Pseudomonadota</taxon>
        <taxon>Gammaproteobacteria</taxon>
        <taxon>Alteromonadales</taxon>
        <taxon>Pseudoalteromonadaceae</taxon>
        <taxon>Pseudoalteromonas</taxon>
    </lineage>
</organism>
<protein>
    <recommendedName>
        <fullName evidence="3">Cohesin domain-containing protein</fullName>
    </recommendedName>
</protein>
<dbReference type="Pfam" id="PF00963">
    <property type="entry name" value="Cohesin"/>
    <property type="match status" value="1"/>
</dbReference>
<evidence type="ECO:0000256" key="1">
    <source>
        <dbReference type="SAM" id="Phobius"/>
    </source>
</evidence>
<dbReference type="GO" id="GO:0030246">
    <property type="term" value="F:carbohydrate binding"/>
    <property type="evidence" value="ECO:0007669"/>
    <property type="project" value="InterPro"/>
</dbReference>
<feature type="chain" id="PRO_5002136740" description="Cohesin domain-containing protein" evidence="2">
    <location>
        <begin position="19"/>
        <end position="214"/>
    </location>
</feature>
<dbReference type="SUPFAM" id="SSF49384">
    <property type="entry name" value="Carbohydrate-binding domain"/>
    <property type="match status" value="1"/>
</dbReference>
<feature type="signal peptide" evidence="2">
    <location>
        <begin position="1"/>
        <end position="18"/>
    </location>
</feature>
<feature type="transmembrane region" description="Helical" evidence="1">
    <location>
        <begin position="182"/>
        <end position="201"/>
    </location>
</feature>
<keyword evidence="1" id="KW-1133">Transmembrane helix</keyword>
<accession>A0A0C1Q9C8</accession>
<dbReference type="InterPro" id="IPR002102">
    <property type="entry name" value="Cohesin_dom"/>
</dbReference>
<dbReference type="RefSeq" id="WP_039610592.1">
    <property type="nucleotide sequence ID" value="NZ_JWIC01000007.1"/>
</dbReference>
<name>A0A0C1Q9C8_9GAMM</name>
<gene>
    <name evidence="4" type="ORF">JF50_17035</name>
</gene>
<dbReference type="CDD" id="cd08547">
    <property type="entry name" value="Type_II_cohesin"/>
    <property type="match status" value="1"/>
</dbReference>
<comment type="caution">
    <text evidence="4">The sequence shown here is derived from an EMBL/GenBank/DDBJ whole genome shotgun (WGS) entry which is preliminary data.</text>
</comment>
<keyword evidence="2" id="KW-0732">Signal</keyword>
<evidence type="ECO:0000256" key="2">
    <source>
        <dbReference type="SAM" id="SignalP"/>
    </source>
</evidence>
<evidence type="ECO:0000259" key="3">
    <source>
        <dbReference type="Pfam" id="PF00963"/>
    </source>
</evidence>
<reference evidence="4 5" key="1">
    <citation type="submission" date="2014-12" db="EMBL/GenBank/DDBJ databases">
        <title>Draft Genome Sequence of Pseudoalteromonas luteoviolacea HI1.</title>
        <authorList>
            <person name="Asahina A.Y."/>
            <person name="Hadfield M.G."/>
        </authorList>
    </citation>
    <scope>NUCLEOTIDE SEQUENCE [LARGE SCALE GENOMIC DNA]</scope>
    <source>
        <strain evidence="4 5">HI1</strain>
    </source>
</reference>
<dbReference type="EMBL" id="JWIC01000007">
    <property type="protein sequence ID" value="KID56020.1"/>
    <property type="molecule type" value="Genomic_DNA"/>
</dbReference>
<evidence type="ECO:0000313" key="4">
    <source>
        <dbReference type="EMBL" id="KID56020.1"/>
    </source>
</evidence>
<dbReference type="GO" id="GO:0000272">
    <property type="term" value="P:polysaccharide catabolic process"/>
    <property type="evidence" value="ECO:0007669"/>
    <property type="project" value="InterPro"/>
</dbReference>
<keyword evidence="1" id="KW-0472">Membrane</keyword>
<dbReference type="Proteomes" id="UP000031327">
    <property type="component" value="Unassembled WGS sequence"/>
</dbReference>
<sequence>MQYLITAIFCFLSTAALASEGRVTLETPSQKVKTGSQFYIDINVHDVPEVYGVHLVLKYDPAQLKVLDQDEKMPEIQLEHGNFLDEDRLFVLKNAVSVQGNTIDYIVSQMAPANSVSGSGRVARVFFEAHSNATKSDVTIEKADFGTRDGQSLTFSTDSTLSFAFDSAYDIVKPPPANHNNAMLLAGIVIIMGLISLTALYRRKRGELTSAEKA</sequence>
<dbReference type="AlphaFoldDB" id="A0A0C1Q9C8"/>
<dbReference type="InterPro" id="IPR008965">
    <property type="entry name" value="CBM2/CBM3_carb-bd_dom_sf"/>
</dbReference>
<feature type="domain" description="Cohesin" evidence="3">
    <location>
        <begin position="24"/>
        <end position="150"/>
    </location>
</feature>